<feature type="transmembrane region" description="Helical" evidence="6">
    <location>
        <begin position="430"/>
        <end position="449"/>
    </location>
</feature>
<dbReference type="InterPro" id="IPR011701">
    <property type="entry name" value="MFS"/>
</dbReference>
<evidence type="ECO:0000256" key="3">
    <source>
        <dbReference type="ARBA" id="ARBA00022989"/>
    </source>
</evidence>
<evidence type="ECO:0000256" key="5">
    <source>
        <dbReference type="SAM" id="MobiDB-lite"/>
    </source>
</evidence>
<protein>
    <submittedName>
        <fullName evidence="8">MFS transporter</fullName>
    </submittedName>
</protein>
<dbReference type="PANTHER" id="PTHR42718">
    <property type="entry name" value="MAJOR FACILITATOR SUPERFAMILY MULTIDRUG TRANSPORTER MFSC"/>
    <property type="match status" value="1"/>
</dbReference>
<feature type="transmembrane region" description="Helical" evidence="6">
    <location>
        <begin position="37"/>
        <end position="60"/>
    </location>
</feature>
<dbReference type="Gene3D" id="1.20.1250.20">
    <property type="entry name" value="MFS general substrate transporter like domains"/>
    <property type="match status" value="1"/>
</dbReference>
<evidence type="ECO:0000256" key="2">
    <source>
        <dbReference type="ARBA" id="ARBA00022692"/>
    </source>
</evidence>
<keyword evidence="9" id="KW-1185">Reference proteome</keyword>
<dbReference type="Gene3D" id="1.20.1720.10">
    <property type="entry name" value="Multidrug resistance protein D"/>
    <property type="match status" value="1"/>
</dbReference>
<feature type="transmembrane region" description="Helical" evidence="6">
    <location>
        <begin position="224"/>
        <end position="244"/>
    </location>
</feature>
<reference evidence="8 9" key="2">
    <citation type="submission" date="2020-06" db="EMBL/GenBank/DDBJ databases">
        <title>Antribacter stalactiti gen. nov., sp. nov., a new member of the family Nacardiaceae isolated from a cave.</title>
        <authorList>
            <person name="Kim I.S."/>
        </authorList>
    </citation>
    <scope>NUCLEOTIDE SEQUENCE [LARGE SCALE GENOMIC DNA]</scope>
    <source>
        <strain evidence="8 9">YC2-7</strain>
    </source>
</reference>
<feature type="transmembrane region" description="Helical" evidence="6">
    <location>
        <begin position="385"/>
        <end position="409"/>
    </location>
</feature>
<dbReference type="SUPFAM" id="SSF103473">
    <property type="entry name" value="MFS general substrate transporter"/>
    <property type="match status" value="1"/>
</dbReference>
<evidence type="ECO:0000313" key="8">
    <source>
        <dbReference type="EMBL" id="NMN98822.1"/>
    </source>
</evidence>
<dbReference type="AlphaFoldDB" id="A0A848KQE8"/>
<feature type="domain" description="Major facilitator superfamily (MFS) profile" evidence="7">
    <location>
        <begin position="38"/>
        <end position="486"/>
    </location>
</feature>
<dbReference type="CDD" id="cd17321">
    <property type="entry name" value="MFS_MMR_MDR_like"/>
    <property type="match status" value="1"/>
</dbReference>
<dbReference type="EMBL" id="VCQU01000012">
    <property type="protein sequence ID" value="NMN98822.1"/>
    <property type="molecule type" value="Genomic_DNA"/>
</dbReference>
<dbReference type="Pfam" id="PF07690">
    <property type="entry name" value="MFS_1"/>
    <property type="match status" value="1"/>
</dbReference>
<dbReference type="PANTHER" id="PTHR42718:SF42">
    <property type="entry name" value="EXPORT PROTEIN"/>
    <property type="match status" value="1"/>
</dbReference>
<feature type="transmembrane region" description="Helical" evidence="6">
    <location>
        <begin position="166"/>
        <end position="187"/>
    </location>
</feature>
<feature type="transmembrane region" description="Helical" evidence="6">
    <location>
        <begin position="72"/>
        <end position="91"/>
    </location>
</feature>
<evidence type="ECO:0000259" key="7">
    <source>
        <dbReference type="PROSITE" id="PS50850"/>
    </source>
</evidence>
<dbReference type="PRINTS" id="PR01036">
    <property type="entry name" value="TCRTETB"/>
</dbReference>
<comment type="caution">
    <text evidence="8">The sequence shown here is derived from an EMBL/GenBank/DDBJ whole genome shotgun (WGS) entry which is preliminary data.</text>
</comment>
<organism evidence="8 9">
    <name type="scientific">Antrihabitans stalactiti</name>
    <dbReference type="NCBI Taxonomy" id="2584121"/>
    <lineage>
        <taxon>Bacteria</taxon>
        <taxon>Bacillati</taxon>
        <taxon>Actinomycetota</taxon>
        <taxon>Actinomycetes</taxon>
        <taxon>Mycobacteriales</taxon>
        <taxon>Nocardiaceae</taxon>
        <taxon>Antrihabitans</taxon>
    </lineage>
</organism>
<dbReference type="Proteomes" id="UP000535543">
    <property type="component" value="Unassembled WGS sequence"/>
</dbReference>
<dbReference type="InterPro" id="IPR036259">
    <property type="entry name" value="MFS_trans_sf"/>
</dbReference>
<keyword evidence="2 6" id="KW-0812">Transmembrane</keyword>
<feature type="transmembrane region" description="Helical" evidence="6">
    <location>
        <begin position="103"/>
        <end position="123"/>
    </location>
</feature>
<feature type="transmembrane region" description="Helical" evidence="6">
    <location>
        <begin position="129"/>
        <end position="154"/>
    </location>
</feature>
<feature type="region of interest" description="Disordered" evidence="5">
    <location>
        <begin position="1"/>
        <end position="22"/>
    </location>
</feature>
<feature type="transmembrane region" description="Helical" evidence="6">
    <location>
        <begin position="455"/>
        <end position="481"/>
    </location>
</feature>
<evidence type="ECO:0000313" key="9">
    <source>
        <dbReference type="Proteomes" id="UP000535543"/>
    </source>
</evidence>
<keyword evidence="4 6" id="KW-0472">Membrane</keyword>
<keyword evidence="3 6" id="KW-1133">Transmembrane helix</keyword>
<feature type="transmembrane region" description="Helical" evidence="6">
    <location>
        <begin position="355"/>
        <end position="373"/>
    </location>
</feature>
<dbReference type="GO" id="GO:0005886">
    <property type="term" value="C:plasma membrane"/>
    <property type="evidence" value="ECO:0007669"/>
    <property type="project" value="UniProtKB-SubCell"/>
</dbReference>
<evidence type="ECO:0000256" key="4">
    <source>
        <dbReference type="ARBA" id="ARBA00023136"/>
    </source>
</evidence>
<feature type="transmembrane region" description="Helical" evidence="6">
    <location>
        <begin position="250"/>
        <end position="273"/>
    </location>
</feature>
<feature type="transmembrane region" description="Helical" evidence="6">
    <location>
        <begin position="294"/>
        <end position="317"/>
    </location>
</feature>
<feature type="transmembrane region" description="Helical" evidence="6">
    <location>
        <begin position="329"/>
        <end position="348"/>
    </location>
</feature>
<accession>A0A848KQE8</accession>
<evidence type="ECO:0000256" key="1">
    <source>
        <dbReference type="ARBA" id="ARBA00004651"/>
    </source>
</evidence>
<dbReference type="PROSITE" id="PS50850">
    <property type="entry name" value="MFS"/>
    <property type="match status" value="1"/>
</dbReference>
<comment type="subcellular location">
    <subcellularLocation>
        <location evidence="1">Cell membrane</location>
        <topology evidence="1">Multi-pass membrane protein</topology>
    </subcellularLocation>
</comment>
<reference evidence="8 9" key="1">
    <citation type="submission" date="2019-05" db="EMBL/GenBank/DDBJ databases">
        <authorList>
            <person name="Lee S.D."/>
        </authorList>
    </citation>
    <scope>NUCLEOTIDE SEQUENCE [LARGE SCALE GENOMIC DNA]</scope>
    <source>
        <strain evidence="8 9">YC2-7</strain>
    </source>
</reference>
<proteinExistence type="predicted"/>
<gene>
    <name evidence="8" type="ORF">FGL95_27685</name>
</gene>
<name>A0A848KQE8_9NOCA</name>
<dbReference type="GO" id="GO:0022857">
    <property type="term" value="F:transmembrane transporter activity"/>
    <property type="evidence" value="ECO:0007669"/>
    <property type="project" value="InterPro"/>
</dbReference>
<sequence>MSRTPRPTPRRRHRGGHEVHEAVTRPQLPLSRRGQNAALAVLCLAELIVVLDNTIINIALPTLGREFGSSVTGLQWIVDAYTLTFAGFLLAAGKLGDKYGRQAVLCIGMVGFGVVSILAAGAPSENWLVMWRAVMGIFAAAVFPATLALISAIFPDPDRRQFAIGAWAAVAGVGIAAGPVVSGWLLAHFSWPAVFWVNVPVVVVGTIGAWLWVPESKSEVDERLDYVGAALSITGITIIVWSIIEAPRRGWLSAPTAATFFGGAAVLAAFVAWQHRGAFPLLDLGLFRIRTFAVPTYAIATAYFALFGFAFIFTMFFQSILGYDTLQTGVRMIPYAISIAIFAPLGIVATKYIGIGPSVSVGLLAMCGVFAIASTCDAHTSYPVVIVPMMALMGLGLAFVQSAATSSIMDSLRPDEAGAGAGVNDTSREVGGALGVAVLGSVLASYHATPLQPDTFVHATGVASWVAVGVTATGAVVVAALMPRRIRPIPRTDAEDNVLTTDKS</sequence>
<dbReference type="InterPro" id="IPR020846">
    <property type="entry name" value="MFS_dom"/>
</dbReference>
<feature type="transmembrane region" description="Helical" evidence="6">
    <location>
        <begin position="193"/>
        <end position="212"/>
    </location>
</feature>
<evidence type="ECO:0000256" key="6">
    <source>
        <dbReference type="SAM" id="Phobius"/>
    </source>
</evidence>